<evidence type="ECO:0000313" key="1">
    <source>
        <dbReference type="EMBL" id="WMV49502.1"/>
    </source>
</evidence>
<name>A0AAF0ZRK0_SOLVR</name>
<dbReference type="EMBL" id="CP133621">
    <property type="protein sequence ID" value="WMV49502.1"/>
    <property type="molecule type" value="Genomic_DNA"/>
</dbReference>
<dbReference type="Proteomes" id="UP001234989">
    <property type="component" value="Chromosome 10"/>
</dbReference>
<proteinExistence type="predicted"/>
<accession>A0AAF0ZRK0</accession>
<dbReference type="AlphaFoldDB" id="A0AAF0ZRK0"/>
<sequence length="101" mass="11589">MVLLPRTAKRTMDSSANLFLIENLDELEAINHPRIMLELMHQIMTWRNAKHVIAYEYLLNLVFDDFEVPLARGVSGTIKQTFSMATLIEYECVQGKVVSGF</sequence>
<keyword evidence="2" id="KW-1185">Reference proteome</keyword>
<organism evidence="1 2">
    <name type="scientific">Solanum verrucosum</name>
    <dbReference type="NCBI Taxonomy" id="315347"/>
    <lineage>
        <taxon>Eukaryota</taxon>
        <taxon>Viridiplantae</taxon>
        <taxon>Streptophyta</taxon>
        <taxon>Embryophyta</taxon>
        <taxon>Tracheophyta</taxon>
        <taxon>Spermatophyta</taxon>
        <taxon>Magnoliopsida</taxon>
        <taxon>eudicotyledons</taxon>
        <taxon>Gunneridae</taxon>
        <taxon>Pentapetalae</taxon>
        <taxon>asterids</taxon>
        <taxon>lamiids</taxon>
        <taxon>Solanales</taxon>
        <taxon>Solanaceae</taxon>
        <taxon>Solanoideae</taxon>
        <taxon>Solaneae</taxon>
        <taxon>Solanum</taxon>
    </lineage>
</organism>
<reference evidence="1" key="1">
    <citation type="submission" date="2023-08" db="EMBL/GenBank/DDBJ databases">
        <title>A de novo genome assembly of Solanum verrucosum Schlechtendal, a Mexican diploid species geographically isolated from the other diploid A-genome species in potato relatives.</title>
        <authorList>
            <person name="Hosaka K."/>
        </authorList>
    </citation>
    <scope>NUCLEOTIDE SEQUENCE</scope>
    <source>
        <tissue evidence="1">Young leaves</tissue>
    </source>
</reference>
<gene>
    <name evidence="1" type="ORF">MTR67_042887</name>
</gene>
<protein>
    <submittedName>
        <fullName evidence="1">Uncharacterized protein</fullName>
    </submittedName>
</protein>
<evidence type="ECO:0000313" key="2">
    <source>
        <dbReference type="Proteomes" id="UP001234989"/>
    </source>
</evidence>